<proteinExistence type="predicted"/>
<feature type="region of interest" description="Disordered" evidence="1">
    <location>
        <begin position="1"/>
        <end position="183"/>
    </location>
</feature>
<evidence type="ECO:0000313" key="2">
    <source>
        <dbReference type="EMBL" id="MBW8637159.1"/>
    </source>
</evidence>
<organism evidence="2 3">
    <name type="scientific">Flavimaribacter sediminis</name>
    <dbReference type="NCBI Taxonomy" id="2865987"/>
    <lineage>
        <taxon>Bacteria</taxon>
        <taxon>Pseudomonadati</taxon>
        <taxon>Pseudomonadota</taxon>
        <taxon>Alphaproteobacteria</taxon>
        <taxon>Hyphomicrobiales</taxon>
        <taxon>Rhizobiaceae</taxon>
        <taxon>Flavimaribacter</taxon>
    </lineage>
</organism>
<dbReference type="Proteomes" id="UP001196509">
    <property type="component" value="Unassembled WGS sequence"/>
</dbReference>
<accession>A0AAE2ZI51</accession>
<name>A0AAE2ZI51_9HYPH</name>
<keyword evidence="3" id="KW-1185">Reference proteome</keyword>
<dbReference type="Pfam" id="PF10691">
    <property type="entry name" value="DUF2497"/>
    <property type="match status" value="1"/>
</dbReference>
<evidence type="ECO:0000313" key="3">
    <source>
        <dbReference type="Proteomes" id="UP001196509"/>
    </source>
</evidence>
<evidence type="ECO:0000256" key="1">
    <source>
        <dbReference type="SAM" id="MobiDB-lite"/>
    </source>
</evidence>
<reference evidence="2" key="1">
    <citation type="submission" date="2021-08" db="EMBL/GenBank/DDBJ databases">
        <title>Hoeflea bacterium WL0058 sp. nov., isolated from the sediment.</title>
        <authorList>
            <person name="Wang L."/>
            <person name="Zhang D."/>
        </authorList>
    </citation>
    <scope>NUCLEOTIDE SEQUENCE</scope>
    <source>
        <strain evidence="2">WL0058</strain>
    </source>
</reference>
<sequence length="261" mass="28169">MSQSNAAREPSMEEILASIRRIIETTDGADDGLHQHQPSSHDVGDEEEESPTLARVRDEVANTQPSRTAAVKAPPPSPTQSRETSGNRFDRTPPRSGLTPRQDEDALYKPAGQVASTAARPQVSLAEVAARAGSLQPSASAKPEPRSFTAPRTPEKPEAPATRAAPEKPAPDRLAASKPADKITVGDALRSNALVSSETGDRVAASFEHLNQAIVTGPTKSFDEIAQEMLQPMLREWLDNNLPVLVERLVREEIERIAKGR</sequence>
<dbReference type="RefSeq" id="WP_220227777.1">
    <property type="nucleotide sequence ID" value="NZ_JAICBX010000001.1"/>
</dbReference>
<protein>
    <submittedName>
        <fullName evidence="2">DUF2497 domain-containing protein</fullName>
    </submittedName>
</protein>
<dbReference type="InterPro" id="IPR019632">
    <property type="entry name" value="DUF2497"/>
</dbReference>
<gene>
    <name evidence="2" type="ORF">K1W69_08170</name>
</gene>
<dbReference type="AlphaFoldDB" id="A0AAE2ZI51"/>
<comment type="caution">
    <text evidence="2">The sequence shown here is derived from an EMBL/GenBank/DDBJ whole genome shotgun (WGS) entry which is preliminary data.</text>
</comment>
<dbReference type="EMBL" id="JAICBX010000001">
    <property type="protein sequence ID" value="MBW8637159.1"/>
    <property type="molecule type" value="Genomic_DNA"/>
</dbReference>